<protein>
    <submittedName>
        <fullName evidence="1">Uncharacterized protein</fullName>
    </submittedName>
</protein>
<sequence length="46" mass="5233">MVVNVDKWLNSADKMMNFATEIMQKSFPQCSDCPKLDFGLIFSNTS</sequence>
<keyword evidence="1" id="KW-0614">Plasmid</keyword>
<accession>A0A0F7PZ79</accession>
<dbReference type="AlphaFoldDB" id="A0A0F7PZ79"/>
<dbReference type="Proteomes" id="UP000035027">
    <property type="component" value="Plasmid pR2"/>
</dbReference>
<organism evidence="1 2">
    <name type="scientific">Ligilactobacillus salivarius str. Ren</name>
    <dbReference type="NCBI Taxonomy" id="1194971"/>
    <lineage>
        <taxon>Bacteria</taxon>
        <taxon>Bacillati</taxon>
        <taxon>Bacillota</taxon>
        <taxon>Bacilli</taxon>
        <taxon>Lactobacillales</taxon>
        <taxon>Lactobacillaceae</taxon>
        <taxon>Ligilactobacillus</taxon>
    </lineage>
</organism>
<gene>
    <name evidence="1" type="ORF">LsR_01920</name>
</gene>
<proteinExistence type="predicted"/>
<geneLocation type="plasmid" evidence="1 2">
    <name>pR2</name>
</geneLocation>
<dbReference type="EMBL" id="CP011405">
    <property type="protein sequence ID" value="AKI05411.1"/>
    <property type="molecule type" value="Genomic_DNA"/>
</dbReference>
<evidence type="ECO:0000313" key="1">
    <source>
        <dbReference type="EMBL" id="AKI05411.1"/>
    </source>
</evidence>
<reference evidence="1 2" key="1">
    <citation type="submission" date="2015-04" db="EMBL/GenBank/DDBJ databases">
        <title>Complete genome sequence of Lactobacillus salivarius Ren, a probiotic strain with antitumor activity.</title>
        <authorList>
            <person name="Sun E."/>
            <person name="Zhao L."/>
            <person name="Liu S."/>
            <person name="Zhang M."/>
            <person name="Guo H."/>
            <person name="Ren F."/>
        </authorList>
    </citation>
    <scope>NUCLEOTIDE SEQUENCE [LARGE SCALE GENOMIC DNA]</scope>
    <source>
        <strain evidence="1 2">Ren</strain>
        <plasmid evidence="1 2">pR2</plasmid>
    </source>
</reference>
<dbReference type="PATRIC" id="fig|1194971.3.peg.1883"/>
<evidence type="ECO:0000313" key="2">
    <source>
        <dbReference type="Proteomes" id="UP000035027"/>
    </source>
</evidence>
<name>A0A0F7PZ79_9LACO</name>